<dbReference type="InterPro" id="IPR007487">
    <property type="entry name" value="ABC_transpt-TYRBP-like"/>
</dbReference>
<comment type="caution">
    <text evidence="2">The sequence shown here is derived from an EMBL/GenBank/DDBJ whole genome shotgun (WGS) entry which is preliminary data.</text>
</comment>
<dbReference type="EMBL" id="PZKC01000009">
    <property type="protein sequence ID" value="PTD95993.1"/>
    <property type="molecule type" value="Genomic_DNA"/>
</dbReference>
<dbReference type="Proteomes" id="UP000241193">
    <property type="component" value="Unassembled WGS sequence"/>
</dbReference>
<feature type="signal peptide" evidence="1">
    <location>
        <begin position="1"/>
        <end position="23"/>
    </location>
</feature>
<keyword evidence="3" id="KW-1185">Reference proteome</keyword>
<keyword evidence="1" id="KW-0732">Signal</keyword>
<dbReference type="OrthoDB" id="9178917at2"/>
<reference evidence="2 3" key="2">
    <citation type="submission" date="2018-04" db="EMBL/GenBank/DDBJ databases">
        <title>Thauera lacus sp. nov., isolated from an saline lake in Inner Mongolia, China.</title>
        <authorList>
            <person name="Liang Q.-Y."/>
        </authorList>
    </citation>
    <scope>NUCLEOTIDE SEQUENCE [LARGE SCALE GENOMIC DNA]</scope>
    <source>
        <strain evidence="2 3">D20</strain>
    </source>
</reference>
<dbReference type="AlphaFoldDB" id="A0A2T4IDZ8"/>
<reference evidence="2 3" key="1">
    <citation type="submission" date="2018-03" db="EMBL/GenBank/DDBJ databases">
        <authorList>
            <person name="Keele B.F."/>
        </authorList>
    </citation>
    <scope>NUCLEOTIDE SEQUENCE [LARGE SCALE GENOMIC DNA]</scope>
    <source>
        <strain evidence="2 3">D20</strain>
    </source>
</reference>
<dbReference type="Gene3D" id="3.40.50.2300">
    <property type="match status" value="1"/>
</dbReference>
<accession>A0A2T4IDZ8</accession>
<name>A0A2T4IDZ8_9RHOO</name>
<evidence type="ECO:0000256" key="1">
    <source>
        <dbReference type="SAM" id="SignalP"/>
    </source>
</evidence>
<gene>
    <name evidence="2" type="ORF">C8261_11980</name>
</gene>
<sequence length="303" mass="32093">MIRPLRLLALFLLSALWAPATSAHEIAVVLSQQGGAYQAFTEALRTLGERGGHRIVHAGTPGEGLDQQLINRAALVVAAGSPALEAVLQGSRRPTVAVMIARNQFETIRQRNPEATVSAIVLDQPAERQLALVRTVLPDATRVGVLFGPATATLESALEGAAANTGVRLVGQRLTTANDLPQALERVLRSADVLIALPDPLVSSPTAARAILLGSYRYQRPVFAYSQAYVDAGALAAVFSTPADIAAELVAWLDGSTTPLRLPAVRAPRSFDIAINRQVARALNLDIGDETALLDALRAGERQ</sequence>
<feature type="chain" id="PRO_5015753531" description="ABC transporter substrate-binding protein" evidence="1">
    <location>
        <begin position="24"/>
        <end position="303"/>
    </location>
</feature>
<dbReference type="Pfam" id="PF04392">
    <property type="entry name" value="ABC_sub_bind"/>
    <property type="match status" value="1"/>
</dbReference>
<dbReference type="PANTHER" id="PTHR35271">
    <property type="entry name" value="ABC TRANSPORTER, SUBSTRATE-BINDING LIPOPROTEIN-RELATED"/>
    <property type="match status" value="1"/>
</dbReference>
<organism evidence="2 3">
    <name type="scientific">Pseudothauera lacus</name>
    <dbReference type="NCBI Taxonomy" id="2136175"/>
    <lineage>
        <taxon>Bacteria</taxon>
        <taxon>Pseudomonadati</taxon>
        <taxon>Pseudomonadota</taxon>
        <taxon>Betaproteobacteria</taxon>
        <taxon>Rhodocyclales</taxon>
        <taxon>Zoogloeaceae</taxon>
        <taxon>Pseudothauera</taxon>
    </lineage>
</organism>
<protein>
    <recommendedName>
        <fullName evidence="4">ABC transporter substrate-binding protein</fullName>
    </recommendedName>
</protein>
<evidence type="ECO:0000313" key="3">
    <source>
        <dbReference type="Proteomes" id="UP000241193"/>
    </source>
</evidence>
<evidence type="ECO:0000313" key="2">
    <source>
        <dbReference type="EMBL" id="PTD95993.1"/>
    </source>
</evidence>
<evidence type="ECO:0008006" key="4">
    <source>
        <dbReference type="Google" id="ProtNLM"/>
    </source>
</evidence>
<proteinExistence type="predicted"/>
<dbReference type="PANTHER" id="PTHR35271:SF1">
    <property type="entry name" value="ABC TRANSPORTER, SUBSTRATE-BINDING LIPOPROTEIN"/>
    <property type="match status" value="1"/>
</dbReference>
<dbReference type="RefSeq" id="WP_107493956.1">
    <property type="nucleotide sequence ID" value="NZ_PZKC01000009.1"/>
</dbReference>